<dbReference type="FunFam" id="2.10.25.10:FF:000282">
    <property type="entry name" value="Crumbs cell polarity complex component 2"/>
    <property type="match status" value="1"/>
</dbReference>
<feature type="disulfide bond" evidence="4">
    <location>
        <begin position="296"/>
        <end position="305"/>
    </location>
</feature>
<dbReference type="InterPro" id="IPR001791">
    <property type="entry name" value="Laminin_G"/>
</dbReference>
<dbReference type="CDD" id="cd00054">
    <property type="entry name" value="EGF_CA"/>
    <property type="match status" value="4"/>
</dbReference>
<dbReference type="PANTHER" id="PTHR12916:SF14">
    <property type="entry name" value="CRUMBS 1, CELL POLARITY COMPLEX COMPONENT"/>
    <property type="match status" value="1"/>
</dbReference>
<dbReference type="SUPFAM" id="SSF49899">
    <property type="entry name" value="Concanavalin A-like lectins/glucanases"/>
    <property type="match status" value="2"/>
</dbReference>
<dbReference type="Pfam" id="PF02210">
    <property type="entry name" value="Laminin_G_2"/>
    <property type="match status" value="2"/>
</dbReference>
<dbReference type="GO" id="GO:0005112">
    <property type="term" value="F:Notch binding"/>
    <property type="evidence" value="ECO:0007669"/>
    <property type="project" value="TreeGrafter"/>
</dbReference>
<reference evidence="7" key="2">
    <citation type="submission" date="2025-09" db="UniProtKB">
        <authorList>
            <consortium name="Ensembl"/>
        </authorList>
    </citation>
    <scope>IDENTIFICATION</scope>
</reference>
<dbReference type="InterPro" id="IPR000152">
    <property type="entry name" value="EGF-type_Asp/Asn_hydroxyl_site"/>
</dbReference>
<dbReference type="PANTHER" id="PTHR12916">
    <property type="entry name" value="CYTOCHROME C OXIDASE POLYPEPTIDE VIC-2"/>
    <property type="match status" value="1"/>
</dbReference>
<comment type="caution">
    <text evidence="4">Lacks conserved residue(s) required for the propagation of feature annotation.</text>
</comment>
<feature type="disulfide bond" evidence="4">
    <location>
        <begin position="615"/>
        <end position="624"/>
    </location>
</feature>
<dbReference type="AlphaFoldDB" id="A0A3Q0QXN2"/>
<dbReference type="FunFam" id="2.10.25.10:FF:000279">
    <property type="entry name" value="Neurogenic locus notch 1"/>
    <property type="match status" value="1"/>
</dbReference>
<keyword evidence="3 4" id="KW-1015">Disulfide bond</keyword>
<dbReference type="Pfam" id="PF00008">
    <property type="entry name" value="EGF"/>
    <property type="match status" value="4"/>
</dbReference>
<feature type="domain" description="EGF-like" evidence="6">
    <location>
        <begin position="552"/>
        <end position="587"/>
    </location>
</feature>
<dbReference type="InterPro" id="IPR000742">
    <property type="entry name" value="EGF"/>
</dbReference>
<evidence type="ECO:0000256" key="3">
    <source>
        <dbReference type="ARBA" id="ARBA00023157"/>
    </source>
</evidence>
<dbReference type="InterPro" id="IPR013032">
    <property type="entry name" value="EGF-like_CS"/>
</dbReference>
<dbReference type="Gene3D" id="2.60.120.200">
    <property type="match status" value="2"/>
</dbReference>
<evidence type="ECO:0000259" key="5">
    <source>
        <dbReference type="PROSITE" id="PS50025"/>
    </source>
</evidence>
<dbReference type="Proteomes" id="UP000261340">
    <property type="component" value="Unplaced"/>
</dbReference>
<feature type="domain" description="Laminin G" evidence="5">
    <location>
        <begin position="324"/>
        <end position="512"/>
    </location>
</feature>
<protein>
    <recommendedName>
        <fullName evidence="9">Crumbs cell polarity complex component 1</fullName>
    </recommendedName>
</protein>
<evidence type="ECO:0000256" key="2">
    <source>
        <dbReference type="ARBA" id="ARBA00022737"/>
    </source>
</evidence>
<dbReference type="GeneTree" id="ENSGT00940000155152"/>
<dbReference type="GO" id="GO:0005509">
    <property type="term" value="F:calcium ion binding"/>
    <property type="evidence" value="ECO:0007669"/>
    <property type="project" value="InterPro"/>
</dbReference>
<accession>A0A3Q0QXN2</accession>
<dbReference type="PROSITE" id="PS01186">
    <property type="entry name" value="EGF_2"/>
    <property type="match status" value="2"/>
</dbReference>
<evidence type="ECO:0000313" key="8">
    <source>
        <dbReference type="Proteomes" id="UP000261340"/>
    </source>
</evidence>
<dbReference type="SMART" id="SM00282">
    <property type="entry name" value="LamG"/>
    <property type="match status" value="2"/>
</dbReference>
<dbReference type="InterPro" id="IPR001881">
    <property type="entry name" value="EGF-like_Ca-bd_dom"/>
</dbReference>
<sequence length="678" mass="74238">ELSNSIADVDEAGYPPAFLGCFRDVFVDSRLVLPVIAPEASGIQANITVGCSDKDKCDDSPCQNRGRCVSQGWRSYLCECQRPYEGNNCAEEYITARFGNKDLESYAVFSLDDEPADTLIISMFIRTKQSSGLLLIMTNSTSQYLRLWLEEGRIKVQVNNFETLVGRAAVNDGHFHPVTLKLEGTAATLFQSAQNQGSMPIRLIQVSPGDMVYVGGLPDSRASASFGGYFKGCIQDPRINSKRLQFYPIATPVESFNLEQLISVAEGCSSDNTCDVNPCLNGGVCYSMWDDFVCNCPPNTAGHRCEEVKWCELFPCHAAAICQPLSQGFECNSILHYQSNGKITRSLTSVSLSFRSRQSAATLLHAHKDSNYLTLSLLNSHLVMELQVGDDKYKMSIQSQSQVSDGEWHSVELSMATGASTSSWIMAVDGGQEGISMAQTAVRDLEFLSKEADIFLGGLNLDTGVDLSGCLGPVAIGGLLLPFLLDTELNLPRPQEEQFVRINNNVAPQYGCWGASVCTPNPCRNEGVCKDLFDLHRCTCSSEWTGPLCQDPTDPCTSSPCVYGHCINLTGGYKCVCEQGYSGEQCNVEVNMCEKSNCSHGATCLKGFHTYSCLCPQNMTGQYCELPQLPVSTCTGTRWNYSCFNGGNCSKAEDACYCLPGFTGQWYDMNNDVQFMHT</sequence>
<organism evidence="7 8">
    <name type="scientific">Amphilophus citrinellus</name>
    <name type="common">Midas cichlid</name>
    <name type="synonym">Cichlasoma citrinellum</name>
    <dbReference type="NCBI Taxonomy" id="61819"/>
    <lineage>
        <taxon>Eukaryota</taxon>
        <taxon>Metazoa</taxon>
        <taxon>Chordata</taxon>
        <taxon>Craniata</taxon>
        <taxon>Vertebrata</taxon>
        <taxon>Euteleostomi</taxon>
        <taxon>Actinopterygii</taxon>
        <taxon>Neopterygii</taxon>
        <taxon>Teleostei</taxon>
        <taxon>Neoteleostei</taxon>
        <taxon>Acanthomorphata</taxon>
        <taxon>Ovalentaria</taxon>
        <taxon>Cichlomorphae</taxon>
        <taxon>Cichliformes</taxon>
        <taxon>Cichlidae</taxon>
        <taxon>New World cichlids</taxon>
        <taxon>Cichlasomatinae</taxon>
        <taxon>Heroini</taxon>
        <taxon>Amphilophus</taxon>
    </lineage>
</organism>
<dbReference type="PROSITE" id="PS50025">
    <property type="entry name" value="LAM_G_DOMAIN"/>
    <property type="match status" value="2"/>
</dbReference>
<feature type="disulfide bond" evidence="4">
    <location>
        <begin position="540"/>
        <end position="549"/>
    </location>
</feature>
<dbReference type="PROSITE" id="PS00010">
    <property type="entry name" value="ASX_HYDROXYL"/>
    <property type="match status" value="1"/>
</dbReference>
<keyword evidence="2" id="KW-0677">Repeat</keyword>
<feature type="domain" description="EGF-like" evidence="6">
    <location>
        <begin position="53"/>
        <end position="90"/>
    </location>
</feature>
<feature type="domain" description="EGF-like" evidence="6">
    <location>
        <begin position="270"/>
        <end position="306"/>
    </location>
</feature>
<keyword evidence="1 4" id="KW-0245">EGF-like domain</keyword>
<evidence type="ECO:0008006" key="9">
    <source>
        <dbReference type="Google" id="ProtNLM"/>
    </source>
</evidence>
<dbReference type="GO" id="GO:0007219">
    <property type="term" value="P:Notch signaling pathway"/>
    <property type="evidence" value="ECO:0007669"/>
    <property type="project" value="TreeGrafter"/>
</dbReference>
<feature type="disulfide bond" evidence="4">
    <location>
        <begin position="577"/>
        <end position="586"/>
    </location>
</feature>
<feature type="disulfide bond" evidence="4">
    <location>
        <begin position="80"/>
        <end position="89"/>
    </location>
</feature>
<dbReference type="Pfam" id="PF12661">
    <property type="entry name" value="hEGF"/>
    <property type="match status" value="1"/>
</dbReference>
<dbReference type="InterPro" id="IPR013320">
    <property type="entry name" value="ConA-like_dom_sf"/>
</dbReference>
<name>A0A3Q0QXN2_AMPCI</name>
<evidence type="ECO:0000256" key="4">
    <source>
        <dbReference type="PROSITE-ProRule" id="PRU00076"/>
    </source>
</evidence>
<dbReference type="PROSITE" id="PS50026">
    <property type="entry name" value="EGF_3"/>
    <property type="match status" value="5"/>
</dbReference>
<dbReference type="OMA" id="SQGFECL"/>
<evidence type="ECO:0000259" key="6">
    <source>
        <dbReference type="PROSITE" id="PS50026"/>
    </source>
</evidence>
<dbReference type="STRING" id="61819.ENSACIP00000002156"/>
<dbReference type="CDD" id="cd00110">
    <property type="entry name" value="LamG"/>
    <property type="match status" value="2"/>
</dbReference>
<proteinExistence type="predicted"/>
<evidence type="ECO:0000313" key="7">
    <source>
        <dbReference type="Ensembl" id="ENSACIP00000002156.1"/>
    </source>
</evidence>
<feature type="domain" description="Laminin G" evidence="5">
    <location>
        <begin position="96"/>
        <end position="268"/>
    </location>
</feature>
<dbReference type="Gene3D" id="2.10.25.10">
    <property type="entry name" value="Laminin"/>
    <property type="match status" value="5"/>
</dbReference>
<evidence type="ECO:0000256" key="1">
    <source>
        <dbReference type="ARBA" id="ARBA00022536"/>
    </source>
</evidence>
<dbReference type="SUPFAM" id="SSF57196">
    <property type="entry name" value="EGF/Laminin"/>
    <property type="match status" value="4"/>
</dbReference>
<dbReference type="SMART" id="SM00181">
    <property type="entry name" value="EGF"/>
    <property type="match status" value="6"/>
</dbReference>
<dbReference type="FunFam" id="2.60.120.200:FF:000055">
    <property type="entry name" value="Crumbs cell polarity complex component 1"/>
    <property type="match status" value="1"/>
</dbReference>
<dbReference type="PROSITE" id="PS00022">
    <property type="entry name" value="EGF_1"/>
    <property type="match status" value="5"/>
</dbReference>
<feature type="domain" description="EGF-like" evidence="6">
    <location>
        <begin position="514"/>
        <end position="550"/>
    </location>
</feature>
<dbReference type="SMART" id="SM00179">
    <property type="entry name" value="EGF_CA"/>
    <property type="match status" value="5"/>
</dbReference>
<feature type="domain" description="EGF-like" evidence="6">
    <location>
        <begin position="589"/>
        <end position="625"/>
    </location>
</feature>
<dbReference type="Ensembl" id="ENSACIT00000002237.1">
    <property type="protein sequence ID" value="ENSACIP00000002156.1"/>
    <property type="gene ID" value="ENSACIG00000001749.1"/>
</dbReference>
<reference evidence="7" key="1">
    <citation type="submission" date="2025-08" db="UniProtKB">
        <authorList>
            <consortium name="Ensembl"/>
        </authorList>
    </citation>
    <scope>IDENTIFICATION</scope>
</reference>
<feature type="disulfide bond" evidence="4">
    <location>
        <begin position="556"/>
        <end position="566"/>
    </location>
</feature>
<keyword evidence="8" id="KW-1185">Reference proteome</keyword>